<keyword evidence="6" id="KW-1185">Reference proteome</keyword>
<dbReference type="GO" id="GO:0071949">
    <property type="term" value="F:FAD binding"/>
    <property type="evidence" value="ECO:0007669"/>
    <property type="project" value="InterPro"/>
</dbReference>
<dbReference type="Gene3D" id="3.30.70.2450">
    <property type="match status" value="1"/>
</dbReference>
<keyword evidence="5" id="KW-0560">Oxidoreductase</keyword>
<dbReference type="PRINTS" id="PR00420">
    <property type="entry name" value="RNGMNOXGNASE"/>
</dbReference>
<keyword evidence="2" id="KW-0285">Flavoprotein</keyword>
<gene>
    <name evidence="5" type="ORF">F3087_38835</name>
</gene>
<evidence type="ECO:0000313" key="5">
    <source>
        <dbReference type="EMBL" id="KAA8882018.1"/>
    </source>
</evidence>
<dbReference type="SUPFAM" id="SSF51905">
    <property type="entry name" value="FAD/NAD(P)-binding domain"/>
    <property type="match status" value="1"/>
</dbReference>
<protein>
    <submittedName>
        <fullName evidence="5">FAD-binding monooxygenase</fullName>
    </submittedName>
</protein>
<feature type="domain" description="FAD-binding" evidence="4">
    <location>
        <begin position="6"/>
        <end position="344"/>
    </location>
</feature>
<dbReference type="AlphaFoldDB" id="A0A5N0DXZ7"/>
<organism evidence="5 6">
    <name type="scientific">Nocardia colli</name>
    <dbReference type="NCBI Taxonomy" id="2545717"/>
    <lineage>
        <taxon>Bacteria</taxon>
        <taxon>Bacillati</taxon>
        <taxon>Actinomycetota</taxon>
        <taxon>Actinomycetes</taxon>
        <taxon>Mycobacteriales</taxon>
        <taxon>Nocardiaceae</taxon>
        <taxon>Nocardia</taxon>
    </lineage>
</organism>
<dbReference type="Gene3D" id="3.40.30.120">
    <property type="match status" value="1"/>
</dbReference>
<accession>A0A5N0DXZ7</accession>
<dbReference type="Proteomes" id="UP000323876">
    <property type="component" value="Unassembled WGS sequence"/>
</dbReference>
<reference evidence="5 6" key="1">
    <citation type="submission" date="2019-09" db="EMBL/GenBank/DDBJ databases">
        <authorList>
            <person name="Wang X."/>
        </authorList>
    </citation>
    <scope>NUCLEOTIDE SEQUENCE [LARGE SCALE GENOMIC DNA]</scope>
    <source>
        <strain evidence="5 6">CICC 11023</strain>
    </source>
</reference>
<dbReference type="PANTHER" id="PTHR43004:SF19">
    <property type="entry name" value="BINDING MONOOXYGENASE, PUTATIVE (JCVI)-RELATED"/>
    <property type="match status" value="1"/>
</dbReference>
<evidence type="ECO:0000313" key="6">
    <source>
        <dbReference type="Proteomes" id="UP000323876"/>
    </source>
</evidence>
<comment type="cofactor">
    <cofactor evidence="1">
        <name>FAD</name>
        <dbReference type="ChEBI" id="CHEBI:57692"/>
    </cofactor>
</comment>
<dbReference type="Gene3D" id="3.50.50.60">
    <property type="entry name" value="FAD/NAD(P)-binding domain"/>
    <property type="match status" value="1"/>
</dbReference>
<comment type="caution">
    <text evidence="5">The sequence shown here is derived from an EMBL/GenBank/DDBJ whole genome shotgun (WGS) entry which is preliminary data.</text>
</comment>
<dbReference type="RefSeq" id="WP_150407159.1">
    <property type="nucleotide sequence ID" value="NZ_VXLC01000029.1"/>
</dbReference>
<evidence type="ECO:0000259" key="4">
    <source>
        <dbReference type="Pfam" id="PF01494"/>
    </source>
</evidence>
<sequence>MNPIQTEVLVIGAGPVGLTLACDLARRGVACHVVERVDAPSRASKAKGIQSRSLEVLDDLGAVDYIVRQGIAELPVRFHDPSGVAVDHPPATVPAAAYFHTPYPNMLWIGQFDVEHALRERLYQLGGAIEYGAEAIALKQDSDHVAVTVRTAAGERTVEARYAVGADGGKSAVRHLIDLPLIGETRDTERWYLGDVTVAGLARDRIHVFTSASGMLILTPLPTADIWQLQNRIPDDADPAEPSLELYQRLLDDRNAGLTLTSATWLSIYRVNIRMVDDYRRGRVLLAGDAAHVHSPAGGQGMNTGIQDAYNLGWKLGAVIAGAAPDLLDSYAAERIPVARTVLALSTQRLNSVVGGANGDIAEAADAMSKLADSALTTGLGIHYGDRAAAHGAAHPVAGDRAPNAAGLRGPGGTLGLFDLTRGPQWTLLAFDIDGSAKDLLEPLGSDHLHVYRITRTPGDGIFDGDGEFEQLYTPAPGEMLLIRPDGYLADRLPGTDSNPGNSVSALLRLMPASSVSSAG</sequence>
<dbReference type="EMBL" id="VXLC01000029">
    <property type="protein sequence ID" value="KAA8882018.1"/>
    <property type="molecule type" value="Genomic_DNA"/>
</dbReference>
<name>A0A5N0DXZ7_9NOCA</name>
<dbReference type="InterPro" id="IPR050641">
    <property type="entry name" value="RIFMO-like"/>
</dbReference>
<evidence type="ECO:0000256" key="1">
    <source>
        <dbReference type="ARBA" id="ARBA00001974"/>
    </source>
</evidence>
<dbReference type="OrthoDB" id="8670884at2"/>
<keyword evidence="5" id="KW-0503">Monooxygenase</keyword>
<evidence type="ECO:0000256" key="3">
    <source>
        <dbReference type="ARBA" id="ARBA00022827"/>
    </source>
</evidence>
<proteinExistence type="predicted"/>
<dbReference type="GO" id="GO:0016709">
    <property type="term" value="F:oxidoreductase activity, acting on paired donors, with incorporation or reduction of molecular oxygen, NAD(P)H as one donor, and incorporation of one atom of oxygen"/>
    <property type="evidence" value="ECO:0007669"/>
    <property type="project" value="UniProtKB-ARBA"/>
</dbReference>
<dbReference type="NCBIfam" id="NF004832">
    <property type="entry name" value="PRK06184.1"/>
    <property type="match status" value="1"/>
</dbReference>
<evidence type="ECO:0000256" key="2">
    <source>
        <dbReference type="ARBA" id="ARBA00022630"/>
    </source>
</evidence>
<dbReference type="InterPro" id="IPR036188">
    <property type="entry name" value="FAD/NAD-bd_sf"/>
</dbReference>
<dbReference type="Pfam" id="PF01494">
    <property type="entry name" value="FAD_binding_3"/>
    <property type="match status" value="1"/>
</dbReference>
<dbReference type="Pfam" id="PF21274">
    <property type="entry name" value="Rng_hyd_C"/>
    <property type="match status" value="1"/>
</dbReference>
<dbReference type="InterPro" id="IPR002938">
    <property type="entry name" value="FAD-bd"/>
</dbReference>
<keyword evidence="3" id="KW-0274">FAD</keyword>
<dbReference type="PANTHER" id="PTHR43004">
    <property type="entry name" value="TRK SYSTEM POTASSIUM UPTAKE PROTEIN"/>
    <property type="match status" value="1"/>
</dbReference>